<name>A0A7C5AK62_9BACT</name>
<dbReference type="EMBL" id="DTKJ01000005">
    <property type="protein sequence ID" value="HGZ10688.1"/>
    <property type="molecule type" value="Genomic_DNA"/>
</dbReference>
<dbReference type="AlphaFoldDB" id="A0A7C5AK62"/>
<proteinExistence type="predicted"/>
<protein>
    <recommendedName>
        <fullName evidence="2">DUF2939 domain-containing protein</fullName>
    </recommendedName>
</protein>
<organism evidence="1">
    <name type="scientific">Desulfobacca acetoxidans</name>
    <dbReference type="NCBI Taxonomy" id="60893"/>
    <lineage>
        <taxon>Bacteria</taxon>
        <taxon>Pseudomonadati</taxon>
        <taxon>Thermodesulfobacteriota</taxon>
        <taxon>Desulfobaccia</taxon>
        <taxon>Desulfobaccales</taxon>
        <taxon>Desulfobaccaceae</taxon>
        <taxon>Desulfobacca</taxon>
    </lineage>
</organism>
<evidence type="ECO:0000313" key="1">
    <source>
        <dbReference type="EMBL" id="HGZ10688.1"/>
    </source>
</evidence>
<accession>A0A7C5AK62</accession>
<evidence type="ECO:0008006" key="2">
    <source>
        <dbReference type="Google" id="ProtNLM"/>
    </source>
</evidence>
<comment type="caution">
    <text evidence="1">The sequence shown here is derived from an EMBL/GenBank/DDBJ whole genome shotgun (WGS) entry which is preliminary data.</text>
</comment>
<gene>
    <name evidence="1" type="ORF">ENW48_00540</name>
</gene>
<reference evidence="1" key="1">
    <citation type="journal article" date="2020" name="mSystems">
        <title>Genome- and Community-Level Interaction Insights into Carbon Utilization and Element Cycling Functions of Hydrothermarchaeota in Hydrothermal Sediment.</title>
        <authorList>
            <person name="Zhou Z."/>
            <person name="Liu Y."/>
            <person name="Xu W."/>
            <person name="Pan J."/>
            <person name="Luo Z.H."/>
            <person name="Li M."/>
        </authorList>
    </citation>
    <scope>NUCLEOTIDE SEQUENCE [LARGE SCALE GENOMIC DNA]</scope>
    <source>
        <strain evidence="1">SpSt-853</strain>
    </source>
</reference>
<sequence length="189" mass="21899">MRRSLFIILGVVLLIGVVVAGWFYYLHRDSPRYVLLQILEAIRERNYDKIYYHIDLKNIIDQLIQDTGQDLLSRNGGEQDELTRLGQNLARKFARHLLPRLFANFEKDLRQAINGYLSTLTSQEILALEAAVALAEVSQTGGEAQVTLKFPKEELRLRLTMSRDFPDRSWRVVGVNFQDLKKIIKKELL</sequence>